<dbReference type="SUPFAM" id="SSF56349">
    <property type="entry name" value="DNA breaking-rejoining enzymes"/>
    <property type="match status" value="1"/>
</dbReference>
<feature type="domain" description="Tyr recombinase" evidence="2">
    <location>
        <begin position="37"/>
        <end position="246"/>
    </location>
</feature>
<dbReference type="InterPro" id="IPR011010">
    <property type="entry name" value="DNA_brk_join_enz"/>
</dbReference>
<dbReference type="PROSITE" id="PS51898">
    <property type="entry name" value="TYR_RECOMBINASE"/>
    <property type="match status" value="1"/>
</dbReference>
<dbReference type="AlphaFoldDB" id="D2QB66"/>
<dbReference type="GO" id="GO:0006310">
    <property type="term" value="P:DNA recombination"/>
    <property type="evidence" value="ECO:0007669"/>
    <property type="project" value="UniProtKB-KW"/>
</dbReference>
<dbReference type="InterPro" id="IPR002104">
    <property type="entry name" value="Integrase_catalytic"/>
</dbReference>
<organism evidence="3 4">
    <name type="scientific">Bifidobacterium dentium (strain ATCC 27534 / DSM 20436 / JCM 1195 / Bd1)</name>
    <dbReference type="NCBI Taxonomy" id="401473"/>
    <lineage>
        <taxon>Bacteria</taxon>
        <taxon>Bacillati</taxon>
        <taxon>Actinomycetota</taxon>
        <taxon>Actinomycetes</taxon>
        <taxon>Bifidobacteriales</taxon>
        <taxon>Bifidobacteriaceae</taxon>
        <taxon>Bifidobacterium</taxon>
    </lineage>
</organism>
<reference evidence="3 4" key="1">
    <citation type="journal article" date="2009" name="PLoS Genet.">
        <title>The Bifidobacterium dentium Bd1 genome sequence reflects its genetic adaptation to the human oral cavity.</title>
        <authorList>
            <person name="Ventura M."/>
            <person name="Turroni F."/>
            <person name="Zomer A."/>
            <person name="Foroni E."/>
            <person name="Giubellini V."/>
            <person name="Bottacini F."/>
            <person name="Canchaya C."/>
            <person name="Claesson M.J."/>
            <person name="He F."/>
            <person name="Mantzourani M."/>
            <person name="Mulas L."/>
            <person name="Ferrarini A."/>
            <person name="Gao B."/>
            <person name="Delledonne M."/>
            <person name="Henrissat B."/>
            <person name="Coutinho P."/>
            <person name="Oggioni M."/>
            <person name="Gupta R.S."/>
            <person name="Zhang Z."/>
            <person name="Beighton D."/>
            <person name="Fitzgerald G.F."/>
            <person name="O'Toole P.W."/>
            <person name="van Sinderen D."/>
        </authorList>
    </citation>
    <scope>NUCLEOTIDE SEQUENCE [LARGE SCALE GENOMIC DNA]</scope>
    <source>
        <strain evidence="4">ATCC 27534 / DSM 20436 / JCM 1195 / Bd1</strain>
    </source>
</reference>
<accession>D2QB66</accession>
<dbReference type="InterPro" id="IPR013762">
    <property type="entry name" value="Integrase-like_cat_sf"/>
</dbReference>
<dbReference type="Proteomes" id="UP000008693">
    <property type="component" value="Chromosome"/>
</dbReference>
<dbReference type="GO" id="GO:0015074">
    <property type="term" value="P:DNA integration"/>
    <property type="evidence" value="ECO:0007669"/>
    <property type="project" value="InterPro"/>
</dbReference>
<dbReference type="Gene3D" id="1.10.443.10">
    <property type="entry name" value="Intergrase catalytic core"/>
    <property type="match status" value="1"/>
</dbReference>
<evidence type="ECO:0000313" key="3">
    <source>
        <dbReference type="EMBL" id="ADB10052.1"/>
    </source>
</evidence>
<keyword evidence="1" id="KW-0233">DNA recombination</keyword>
<proteinExistence type="predicted"/>
<dbReference type="EMBL" id="CP001750">
    <property type="protein sequence ID" value="ADB10052.1"/>
    <property type="molecule type" value="Genomic_DNA"/>
</dbReference>
<name>D2QB66_BIFDB</name>
<protein>
    <submittedName>
        <fullName evidence="3">Phage integrase</fullName>
    </submittedName>
</protein>
<gene>
    <name evidence="3" type="ordered locus">BDP_1446</name>
</gene>
<dbReference type="GO" id="GO:0003677">
    <property type="term" value="F:DNA binding"/>
    <property type="evidence" value="ECO:0007669"/>
    <property type="project" value="InterPro"/>
</dbReference>
<dbReference type="HOGENOM" id="CLU_1072253_0_0_11"/>
<dbReference type="eggNOG" id="COG0582">
    <property type="taxonomic scope" value="Bacteria"/>
</dbReference>
<dbReference type="Pfam" id="PF00589">
    <property type="entry name" value="Phage_integrase"/>
    <property type="match status" value="1"/>
</dbReference>
<dbReference type="STRING" id="401473.BDP_1446"/>
<evidence type="ECO:0000256" key="1">
    <source>
        <dbReference type="ARBA" id="ARBA00023172"/>
    </source>
</evidence>
<keyword evidence="4" id="KW-1185">Reference proteome</keyword>
<sequence length="259" mass="27411">MLNDWQMLKEALTAAVVNGLLAHSPATGVEPPVGVSERRPAPTPAEAAAIIAAETDPTWRLQWTLAFLGMRQSERHGVCLDELEVRDGVPGIAVRHQLAHPAPGHQWPAKDRPLITPVPGQAGWVYAPAKTRAGERWIPLLGTALEAWNEVAGLHPNAAEDALLCLRPNGAPLSQGVERTAWAKACGQAGITRHLVPHSARHTADSILAMLGVPDATRIGIIGHASTAMDGVYVHAQTEAVVTAARQLAGQLEGVKTAI</sequence>
<evidence type="ECO:0000313" key="4">
    <source>
        <dbReference type="Proteomes" id="UP000008693"/>
    </source>
</evidence>
<dbReference type="KEGG" id="bde:BDP_1446"/>
<evidence type="ECO:0000259" key="2">
    <source>
        <dbReference type="PROSITE" id="PS51898"/>
    </source>
</evidence>